<dbReference type="AlphaFoldDB" id="A0A9W7L1C1"/>
<keyword evidence="1" id="KW-0732">Signal</keyword>
<evidence type="ECO:0000256" key="1">
    <source>
        <dbReference type="SAM" id="SignalP"/>
    </source>
</evidence>
<protein>
    <submittedName>
        <fullName evidence="2">Uncharacterized protein</fullName>
    </submittedName>
</protein>
<keyword evidence="3" id="KW-1185">Reference proteome</keyword>
<evidence type="ECO:0000313" key="2">
    <source>
        <dbReference type="EMBL" id="GMI19636.1"/>
    </source>
</evidence>
<gene>
    <name evidence="2" type="ORF">TrCOL_g990</name>
</gene>
<dbReference type="OrthoDB" id="39451at2759"/>
<comment type="caution">
    <text evidence="2">The sequence shown here is derived from an EMBL/GenBank/DDBJ whole genome shotgun (WGS) entry which is preliminary data.</text>
</comment>
<reference evidence="3" key="1">
    <citation type="journal article" date="2023" name="Commun. Biol.">
        <title>Genome analysis of Parmales, the sister group of diatoms, reveals the evolutionary specialization of diatoms from phago-mixotrophs to photoautotrophs.</title>
        <authorList>
            <person name="Ban H."/>
            <person name="Sato S."/>
            <person name="Yoshikawa S."/>
            <person name="Yamada K."/>
            <person name="Nakamura Y."/>
            <person name="Ichinomiya M."/>
            <person name="Sato N."/>
            <person name="Blanc-Mathieu R."/>
            <person name="Endo H."/>
            <person name="Kuwata A."/>
            <person name="Ogata H."/>
        </authorList>
    </citation>
    <scope>NUCLEOTIDE SEQUENCE [LARGE SCALE GENOMIC DNA]</scope>
</reference>
<accession>A0A9W7L1C1</accession>
<organism evidence="2 3">
    <name type="scientific">Triparma columacea</name>
    <dbReference type="NCBI Taxonomy" id="722753"/>
    <lineage>
        <taxon>Eukaryota</taxon>
        <taxon>Sar</taxon>
        <taxon>Stramenopiles</taxon>
        <taxon>Ochrophyta</taxon>
        <taxon>Bolidophyceae</taxon>
        <taxon>Parmales</taxon>
        <taxon>Triparmaceae</taxon>
        <taxon>Triparma</taxon>
    </lineage>
</organism>
<proteinExistence type="predicted"/>
<feature type="chain" id="PRO_5040879559" evidence="1">
    <location>
        <begin position="19"/>
        <end position="146"/>
    </location>
</feature>
<feature type="signal peptide" evidence="1">
    <location>
        <begin position="1"/>
        <end position="18"/>
    </location>
</feature>
<dbReference type="Proteomes" id="UP001165065">
    <property type="component" value="Unassembled WGS sequence"/>
</dbReference>
<name>A0A9W7L1C1_9STRA</name>
<evidence type="ECO:0000313" key="3">
    <source>
        <dbReference type="Proteomes" id="UP001165065"/>
    </source>
</evidence>
<sequence length="146" mass="16267">MLSLRACLAFVFITPVFTFTFHLPINQKCRNLATCSPSTSLAFGLPSWIPGPEGDKDEKKVSDDAVEKPKIGLKGVVQLITAGAGSPFLGDYKGVDKETGNFMFELEANNLTDENGESKQTKAKYFEEGWVDEDAEPFRWPWDKKK</sequence>
<dbReference type="EMBL" id="BRYA01000498">
    <property type="protein sequence ID" value="GMI19636.1"/>
    <property type="molecule type" value="Genomic_DNA"/>
</dbReference>